<dbReference type="Proteomes" id="UP000301737">
    <property type="component" value="Unassembled WGS sequence"/>
</dbReference>
<dbReference type="InterPro" id="IPR036236">
    <property type="entry name" value="Znf_C2H2_sf"/>
</dbReference>
<comment type="caution">
    <text evidence="8">The sequence shown here is derived from an EMBL/GenBank/DDBJ whole genome shotgun (WGS) entry which is preliminary data.</text>
</comment>
<gene>
    <name evidence="8" type="primary">MSN4</name>
    <name evidence="8" type="ORF">ZYGM_004978</name>
</gene>
<sequence>MSGLFQDYNLDAAAVAASNMPEVMSKELPPDDLATDSHNDTATSLSLDLGREVGLSSAGDSGSNSASAENDHGKQQNSIDTSPLETLEAAKLPLSTPMSMTDNATGNPNVGNGSGIDPSLLNNNLFIDTFGLSPSNEELSGTEPYSQPSFNSLLDDYVSTEMLLNNNQGPTQETITSPIPGMAGSRGSISHSVDFWNLPNNPSKSRRRTTGFTGIDSELSDVLNGYHLNLRRNSLSNNVGGPPPPSQRHGIKKQPQRSSMSVLDGSLNTDLFNKIYENGVSSSNLKLVSPFDKNTDGDNEQSLHSLPNLEPMASPKSPKTVIGTGTGNGTSGSQKPAAANRNFINPSMVLSDNASTSAKVATTGGGDNEACFDLSLNPQAIMRESPSPSQGELGVPSPLVLPQELSSPSPKAQEITTREQQDPLPFSVPQTPLPLAVPHQSQPQSQPPLQAQAQPHVQSHAQPQPQTQQHQLHHYSQQVPATATAKRRMSTANVMTLQNGNGGVDVQNQPTVSSRNNSRSITPMNASDEDAKPFKCKECSKAFRRSEHLKRHIRSVHSSERPFACMFCEKKFSRSDNLSQHLKTHKKHGDF</sequence>
<proteinExistence type="predicted"/>
<feature type="domain" description="C2H2-type" evidence="7">
    <location>
        <begin position="563"/>
        <end position="590"/>
    </location>
</feature>
<feature type="compositionally biased region" description="Basic and acidic residues" evidence="6">
    <location>
        <begin position="24"/>
        <end position="39"/>
    </location>
</feature>
<evidence type="ECO:0000259" key="7">
    <source>
        <dbReference type="PROSITE" id="PS50157"/>
    </source>
</evidence>
<dbReference type="PROSITE" id="PS00028">
    <property type="entry name" value="ZINC_FINGER_C2H2_1"/>
    <property type="match status" value="2"/>
</dbReference>
<feature type="region of interest" description="Disordered" evidence="6">
    <location>
        <begin position="96"/>
        <end position="116"/>
    </location>
</feature>
<evidence type="ECO:0000313" key="8">
    <source>
        <dbReference type="EMBL" id="GCE97420.1"/>
    </source>
</evidence>
<evidence type="ECO:0000256" key="3">
    <source>
        <dbReference type="ARBA" id="ARBA00022771"/>
    </source>
</evidence>
<feature type="region of interest" description="Disordered" evidence="6">
    <location>
        <begin position="233"/>
        <end position="263"/>
    </location>
</feature>
<feature type="compositionally biased region" description="Polar residues" evidence="6">
    <location>
        <begin position="75"/>
        <end position="84"/>
    </location>
</feature>
<dbReference type="AlphaFoldDB" id="A0A4C2DZR2"/>
<feature type="region of interest" description="Disordered" evidence="6">
    <location>
        <begin position="381"/>
        <end position="531"/>
    </location>
</feature>
<evidence type="ECO:0000256" key="2">
    <source>
        <dbReference type="ARBA" id="ARBA00022737"/>
    </source>
</evidence>
<dbReference type="InterPro" id="IPR050717">
    <property type="entry name" value="C2H2-ZF_Transcription_Reg"/>
</dbReference>
<dbReference type="GO" id="GO:0000981">
    <property type="term" value="F:DNA-binding transcription factor activity, RNA polymerase II-specific"/>
    <property type="evidence" value="ECO:0007669"/>
    <property type="project" value="TreeGrafter"/>
</dbReference>
<dbReference type="GO" id="GO:0000977">
    <property type="term" value="F:RNA polymerase II transcription regulatory region sequence-specific DNA binding"/>
    <property type="evidence" value="ECO:0007669"/>
    <property type="project" value="TreeGrafter"/>
</dbReference>
<keyword evidence="1" id="KW-0479">Metal-binding</keyword>
<evidence type="ECO:0000256" key="5">
    <source>
        <dbReference type="PROSITE-ProRule" id="PRU00042"/>
    </source>
</evidence>
<feature type="compositionally biased region" description="Low complexity" evidence="6">
    <location>
        <begin position="437"/>
        <end position="470"/>
    </location>
</feature>
<dbReference type="FunFam" id="3.30.160.60:FF:000110">
    <property type="entry name" value="Zinc finger protein-like"/>
    <property type="match status" value="1"/>
</dbReference>
<feature type="region of interest" description="Disordered" evidence="6">
    <location>
        <begin position="291"/>
        <end position="339"/>
    </location>
</feature>
<dbReference type="Gene3D" id="3.30.160.60">
    <property type="entry name" value="Classic Zinc Finger"/>
    <property type="match status" value="2"/>
</dbReference>
<feature type="compositionally biased region" description="Polar residues" evidence="6">
    <location>
        <begin position="96"/>
        <end position="111"/>
    </location>
</feature>
<dbReference type="OrthoDB" id="654211at2759"/>
<dbReference type="GO" id="GO:0005634">
    <property type="term" value="C:nucleus"/>
    <property type="evidence" value="ECO:0007669"/>
    <property type="project" value="TreeGrafter"/>
</dbReference>
<dbReference type="PROSITE" id="PS50157">
    <property type="entry name" value="ZINC_FINGER_C2H2_2"/>
    <property type="match status" value="2"/>
</dbReference>
<evidence type="ECO:0000256" key="1">
    <source>
        <dbReference type="ARBA" id="ARBA00022723"/>
    </source>
</evidence>
<keyword evidence="9" id="KW-1185">Reference proteome</keyword>
<feature type="region of interest" description="Disordered" evidence="6">
    <location>
        <begin position="21"/>
        <end position="84"/>
    </location>
</feature>
<feature type="domain" description="C2H2-type" evidence="7">
    <location>
        <begin position="534"/>
        <end position="562"/>
    </location>
</feature>
<dbReference type="Pfam" id="PF00096">
    <property type="entry name" value="zf-C2H2"/>
    <property type="match status" value="2"/>
</dbReference>
<dbReference type="FunFam" id="3.30.160.60:FF:000065">
    <property type="entry name" value="B-cell CLL/lymphoma 6, member B"/>
    <property type="match status" value="1"/>
</dbReference>
<keyword evidence="2" id="KW-0677">Repeat</keyword>
<evidence type="ECO:0000256" key="4">
    <source>
        <dbReference type="ARBA" id="ARBA00022833"/>
    </source>
</evidence>
<accession>A0A4C2DZR2</accession>
<evidence type="ECO:0000256" key="6">
    <source>
        <dbReference type="SAM" id="MobiDB-lite"/>
    </source>
</evidence>
<dbReference type="SUPFAM" id="SSF57667">
    <property type="entry name" value="beta-beta-alpha zinc fingers"/>
    <property type="match status" value="1"/>
</dbReference>
<name>A0A4C2DZR2_9SACH</name>
<keyword evidence="4" id="KW-0862">Zinc</keyword>
<keyword evidence="3 5" id="KW-0863">Zinc-finger</keyword>
<dbReference type="EMBL" id="BIMX01000001">
    <property type="protein sequence ID" value="GCE97420.1"/>
    <property type="molecule type" value="Genomic_DNA"/>
</dbReference>
<dbReference type="InterPro" id="IPR013087">
    <property type="entry name" value="Znf_C2H2_type"/>
</dbReference>
<dbReference type="PANTHER" id="PTHR14196">
    <property type="entry name" value="ODD-SKIPPED - RELATED"/>
    <property type="match status" value="1"/>
</dbReference>
<dbReference type="GO" id="GO:0008270">
    <property type="term" value="F:zinc ion binding"/>
    <property type="evidence" value="ECO:0007669"/>
    <property type="project" value="UniProtKB-KW"/>
</dbReference>
<dbReference type="PANTHER" id="PTHR14196:SF12">
    <property type="entry name" value="ZINC FINGER PROTEIN 208-LIKE"/>
    <property type="match status" value="1"/>
</dbReference>
<reference evidence="8 9" key="1">
    <citation type="submission" date="2019-01" db="EMBL/GenBank/DDBJ databases">
        <title>Draft Genome Sequencing of Zygosaccharomyces mellis Ca-7.</title>
        <authorList>
            <person name="Shiwa Y."/>
            <person name="Kanesaki Y."/>
            <person name="Ishige T."/>
            <person name="Mura K."/>
            <person name="Hori T."/>
            <person name="Tamura T."/>
        </authorList>
    </citation>
    <scope>NUCLEOTIDE SEQUENCE [LARGE SCALE GENOMIC DNA]</scope>
    <source>
        <strain evidence="8 9">Ca-7</strain>
    </source>
</reference>
<feature type="compositionally biased region" description="Polar residues" evidence="6">
    <location>
        <begin position="490"/>
        <end position="499"/>
    </location>
</feature>
<evidence type="ECO:0000313" key="9">
    <source>
        <dbReference type="Proteomes" id="UP000301737"/>
    </source>
</evidence>
<feature type="compositionally biased region" description="Low complexity" evidence="6">
    <location>
        <begin position="54"/>
        <end position="68"/>
    </location>
</feature>
<dbReference type="SMART" id="SM00355">
    <property type="entry name" value="ZnF_C2H2"/>
    <property type="match status" value="2"/>
</dbReference>
<protein>
    <submittedName>
        <fullName evidence="8">Zf-C2H2 Zinc finger, C2H2 type</fullName>
    </submittedName>
</protein>
<organism evidence="8 9">
    <name type="scientific">Zygosaccharomyces mellis</name>
    <dbReference type="NCBI Taxonomy" id="42258"/>
    <lineage>
        <taxon>Eukaryota</taxon>
        <taxon>Fungi</taxon>
        <taxon>Dikarya</taxon>
        <taxon>Ascomycota</taxon>
        <taxon>Saccharomycotina</taxon>
        <taxon>Saccharomycetes</taxon>
        <taxon>Saccharomycetales</taxon>
        <taxon>Saccharomycetaceae</taxon>
        <taxon>Zygosaccharomyces</taxon>
    </lineage>
</organism>
<feature type="compositionally biased region" description="Polar residues" evidence="6">
    <location>
        <begin position="506"/>
        <end position="525"/>
    </location>
</feature>